<reference evidence="2 3" key="1">
    <citation type="submission" date="2017-08" db="EMBL/GenBank/DDBJ databases">
        <title>Mechanisms for carbon and nitrogen cycling indicate functional differentiation within the Candidate Phyla Radiation.</title>
        <authorList>
            <person name="Danczak R.E."/>
            <person name="Johnston M.D."/>
            <person name="Kenah C."/>
            <person name="Slattery M."/>
            <person name="Wrighton K.C."/>
            <person name="Wilkins M.J."/>
        </authorList>
    </citation>
    <scope>NUCLEOTIDE SEQUENCE [LARGE SCALE GENOMIC DNA]</scope>
    <source>
        <strain evidence="2">Gr01-1014_85</strain>
    </source>
</reference>
<dbReference type="PANTHER" id="PTHR43252:SF7">
    <property type="entry name" value="TRANSCRIPTIONAL REGULATOR YQJI"/>
    <property type="match status" value="1"/>
</dbReference>
<dbReference type="Proteomes" id="UP000316253">
    <property type="component" value="Unassembled WGS sequence"/>
</dbReference>
<dbReference type="AlphaFoldDB" id="A0A554J9D8"/>
<name>A0A554J9D8_9BACT</name>
<sequence length="118" mass="13668">MAKGYQNLEEVEYWHRLMNQSLVRFFILKALRDNQVHGYILGQLIEKYSWGICAPTEGTLYPALGELEKGEYIKSTTELVSGRERRIYRITDKGKSAFRVAAKAWSEILPMLRQATII</sequence>
<dbReference type="EMBL" id="VMFD01000075">
    <property type="protein sequence ID" value="TSC64942.1"/>
    <property type="molecule type" value="Genomic_DNA"/>
</dbReference>
<dbReference type="Gene3D" id="1.10.10.10">
    <property type="entry name" value="Winged helix-like DNA-binding domain superfamily/Winged helix DNA-binding domain"/>
    <property type="match status" value="1"/>
</dbReference>
<dbReference type="InterPro" id="IPR005149">
    <property type="entry name" value="Tscrpt_reg_PadR_N"/>
</dbReference>
<dbReference type="InterPro" id="IPR036388">
    <property type="entry name" value="WH-like_DNA-bd_sf"/>
</dbReference>
<organism evidence="2 3">
    <name type="scientific">Candidatus Berkelbacteria bacterium Gr01-1014_85</name>
    <dbReference type="NCBI Taxonomy" id="2017150"/>
    <lineage>
        <taxon>Bacteria</taxon>
        <taxon>Candidatus Berkelbacteria</taxon>
    </lineage>
</organism>
<accession>A0A554J9D8</accession>
<evidence type="ECO:0000313" key="3">
    <source>
        <dbReference type="Proteomes" id="UP000316253"/>
    </source>
</evidence>
<dbReference type="PANTHER" id="PTHR43252">
    <property type="entry name" value="TRANSCRIPTIONAL REGULATOR YQJI"/>
    <property type="match status" value="1"/>
</dbReference>
<dbReference type="Pfam" id="PF03551">
    <property type="entry name" value="PadR"/>
    <property type="match status" value="1"/>
</dbReference>
<dbReference type="InterPro" id="IPR036390">
    <property type="entry name" value="WH_DNA-bd_sf"/>
</dbReference>
<evidence type="ECO:0000259" key="1">
    <source>
        <dbReference type="Pfam" id="PF03551"/>
    </source>
</evidence>
<comment type="caution">
    <text evidence="2">The sequence shown here is derived from an EMBL/GenBank/DDBJ whole genome shotgun (WGS) entry which is preliminary data.</text>
</comment>
<proteinExistence type="predicted"/>
<dbReference type="SUPFAM" id="SSF46785">
    <property type="entry name" value="Winged helix' DNA-binding domain"/>
    <property type="match status" value="1"/>
</dbReference>
<gene>
    <name evidence="2" type="ORF">CEO22_653</name>
</gene>
<feature type="domain" description="Transcription regulator PadR N-terminal" evidence="1">
    <location>
        <begin position="27"/>
        <end position="99"/>
    </location>
</feature>
<protein>
    <submittedName>
        <fullName evidence="2">Transcriptional regulator</fullName>
    </submittedName>
</protein>
<evidence type="ECO:0000313" key="2">
    <source>
        <dbReference type="EMBL" id="TSC64942.1"/>
    </source>
</evidence>